<gene>
    <name evidence="1" type="ORF">LSAA_10062</name>
</gene>
<evidence type="ECO:0000313" key="2">
    <source>
        <dbReference type="Proteomes" id="UP000675881"/>
    </source>
</evidence>
<dbReference type="Proteomes" id="UP000675881">
    <property type="component" value="Chromosome 5"/>
</dbReference>
<protein>
    <submittedName>
        <fullName evidence="1">(salmon louse) hypothetical protein</fullName>
    </submittedName>
</protein>
<evidence type="ECO:0000313" key="1">
    <source>
        <dbReference type="EMBL" id="CAF2934959.1"/>
    </source>
</evidence>
<reference evidence="1" key="1">
    <citation type="submission" date="2021-02" db="EMBL/GenBank/DDBJ databases">
        <authorList>
            <person name="Bekaert M."/>
        </authorList>
    </citation>
    <scope>NUCLEOTIDE SEQUENCE</scope>
    <source>
        <strain evidence="1">IoA-00</strain>
    </source>
</reference>
<organism evidence="1 2">
    <name type="scientific">Lepeophtheirus salmonis</name>
    <name type="common">Salmon louse</name>
    <name type="synonym">Caligus salmonis</name>
    <dbReference type="NCBI Taxonomy" id="72036"/>
    <lineage>
        <taxon>Eukaryota</taxon>
        <taxon>Metazoa</taxon>
        <taxon>Ecdysozoa</taxon>
        <taxon>Arthropoda</taxon>
        <taxon>Crustacea</taxon>
        <taxon>Multicrustacea</taxon>
        <taxon>Hexanauplia</taxon>
        <taxon>Copepoda</taxon>
        <taxon>Siphonostomatoida</taxon>
        <taxon>Caligidae</taxon>
        <taxon>Lepeophtheirus</taxon>
    </lineage>
</organism>
<keyword evidence="2" id="KW-1185">Reference proteome</keyword>
<proteinExistence type="predicted"/>
<name>A0A7R8H8A7_LEPSM</name>
<dbReference type="EMBL" id="HG994584">
    <property type="protein sequence ID" value="CAF2934959.1"/>
    <property type="molecule type" value="Genomic_DNA"/>
</dbReference>
<accession>A0A7R8H8A7</accession>
<sequence length="172" mass="19491">MSTIITDEIVKDIGEAWRTLKVDGTKDPTDPTIVLHYVETSNTVTEGLASMTPIKQCDAMSPTQLVFDTVEKHWAKYSESAQSVLRRSKWHVWSTRRNVKNRAGRMGEKDCCREGPHQEVNWRVERDVDKKIQHIFKGAAALLRVRNIFCNHISDVIVSGIMNPALLYVAVG</sequence>
<dbReference type="AlphaFoldDB" id="A0A7R8H8A7"/>